<evidence type="ECO:0000313" key="1">
    <source>
        <dbReference type="EMBL" id="KAL3233687.1"/>
    </source>
</evidence>
<name>A0ABR4NXS9_9SACH</name>
<sequence>MSSVEEQTQYKVQLLLHVNSLLLQRAMRPDVSAASFLKRIHANLQCISQLNQGNPAARPMILDPPPEAPQDILAKLYLLMARVFEIWSV</sequence>
<gene>
    <name evidence="1" type="ORF">RNJ44_03727</name>
</gene>
<protein>
    <submittedName>
        <fullName evidence="1">Transcription regulatory protein SNF11</fullName>
    </submittedName>
</protein>
<proteinExistence type="predicted"/>
<comment type="caution">
    <text evidence="1">The sequence shown here is derived from an EMBL/GenBank/DDBJ whole genome shotgun (WGS) entry which is preliminary data.</text>
</comment>
<keyword evidence="2" id="KW-1185">Reference proteome</keyword>
<organism evidence="1 2">
    <name type="scientific">Nakaseomyces bracarensis</name>
    <dbReference type="NCBI Taxonomy" id="273131"/>
    <lineage>
        <taxon>Eukaryota</taxon>
        <taxon>Fungi</taxon>
        <taxon>Dikarya</taxon>
        <taxon>Ascomycota</taxon>
        <taxon>Saccharomycotina</taxon>
        <taxon>Saccharomycetes</taxon>
        <taxon>Saccharomycetales</taxon>
        <taxon>Saccharomycetaceae</taxon>
        <taxon>Nakaseomyces</taxon>
    </lineage>
</organism>
<reference evidence="1 2" key="1">
    <citation type="submission" date="2024-05" db="EMBL/GenBank/DDBJ databases">
        <title>Long read based assembly of the Candida bracarensis genome reveals expanded adhesin content.</title>
        <authorList>
            <person name="Marcet-Houben M."/>
            <person name="Ksiezopolska E."/>
            <person name="Gabaldon T."/>
        </authorList>
    </citation>
    <scope>NUCLEOTIDE SEQUENCE [LARGE SCALE GENOMIC DNA]</scope>
    <source>
        <strain evidence="1 2">CBM6</strain>
    </source>
</reference>
<accession>A0ABR4NXS9</accession>
<evidence type="ECO:0000313" key="2">
    <source>
        <dbReference type="Proteomes" id="UP001623330"/>
    </source>
</evidence>
<dbReference type="Proteomes" id="UP001623330">
    <property type="component" value="Unassembled WGS sequence"/>
</dbReference>
<dbReference type="EMBL" id="JBEVYD010000004">
    <property type="protein sequence ID" value="KAL3233687.1"/>
    <property type="molecule type" value="Genomic_DNA"/>
</dbReference>